<evidence type="ECO:0000313" key="1">
    <source>
        <dbReference type="EMBL" id="AIF11477.1"/>
    </source>
</evidence>
<accession>A0A075HAH3</accession>
<proteinExistence type="predicted"/>
<dbReference type="EMBL" id="KF900918">
    <property type="protein sequence ID" value="AIF11477.1"/>
    <property type="molecule type" value="Genomic_DNA"/>
</dbReference>
<organism evidence="1">
    <name type="scientific">uncultured marine thaumarchaeote KM3_52_B01</name>
    <dbReference type="NCBI Taxonomy" id="1456176"/>
    <lineage>
        <taxon>Archaea</taxon>
        <taxon>Nitrososphaerota</taxon>
        <taxon>environmental samples</taxon>
    </lineage>
</organism>
<sequence length="259" mass="29208">MQKVTFGPAMVLRTLAWFDTIDPKDPTGQTDGVEAFRLRFFPSNSVAIWGWVMNSEQDTLSYGGRAELSNKLGEWGLTYHQDPTELGQSVGQFPIFLSGSHQRAAVDYRYDGYFGFWFEGAGIFADSKQDVELNRFTLFTLGADYTIPVGFGLLIMAETMKINGSSTAANSSSELTYTALMASLPINMLHHLMFIAQIDWDNSHIYNYLRWGITSDHFSLNFIFSISPRRGDYNMAKEYLPKTVAGFGTGLQFMLIYNH</sequence>
<name>A0A075HAH3_9ARCH</name>
<reference evidence="1" key="1">
    <citation type="journal article" date="2014" name="Genome Biol. Evol.">
        <title>Pangenome evidence for extensive interdomain horizontal transfer affecting lineage core and shell genes in uncultured planktonic thaumarchaeota and euryarchaeota.</title>
        <authorList>
            <person name="Deschamps P."/>
            <person name="Zivanovic Y."/>
            <person name="Moreira D."/>
            <person name="Rodriguez-Valera F."/>
            <person name="Lopez-Garcia P."/>
        </authorList>
    </citation>
    <scope>NUCLEOTIDE SEQUENCE</scope>
</reference>
<dbReference type="AlphaFoldDB" id="A0A075HAH3"/>
<protein>
    <submittedName>
        <fullName evidence="1">Uncharacterized protein</fullName>
    </submittedName>
</protein>